<keyword evidence="3" id="KW-1185">Reference proteome</keyword>
<feature type="region of interest" description="Disordered" evidence="1">
    <location>
        <begin position="1"/>
        <end position="59"/>
    </location>
</feature>
<proteinExistence type="predicted"/>
<name>A0ABQ5G019_9ASTR</name>
<comment type="caution">
    <text evidence="2">The sequence shown here is derived from an EMBL/GenBank/DDBJ whole genome shotgun (WGS) entry which is preliminary data.</text>
</comment>
<protein>
    <submittedName>
        <fullName evidence="2">Uncharacterized protein</fullName>
    </submittedName>
</protein>
<reference evidence="2" key="1">
    <citation type="journal article" date="2022" name="Int. J. Mol. Sci.">
        <title>Draft Genome of Tanacetum Coccineum: Genomic Comparison of Closely Related Tanacetum-Family Plants.</title>
        <authorList>
            <person name="Yamashiro T."/>
            <person name="Shiraishi A."/>
            <person name="Nakayama K."/>
            <person name="Satake H."/>
        </authorList>
    </citation>
    <scope>NUCLEOTIDE SEQUENCE</scope>
</reference>
<sequence length="95" mass="10994">MANRLTTDSIKDGIFKKKENARNNKRSNNQNRNRGRDDRNKRQRTRRNFALTSPEQGQGQHVTKWATLLDTARVELLMKDQDQLVLTTLGEISQG</sequence>
<feature type="compositionally biased region" description="Basic and acidic residues" evidence="1">
    <location>
        <begin position="9"/>
        <end position="22"/>
    </location>
</feature>
<evidence type="ECO:0000256" key="1">
    <source>
        <dbReference type="SAM" id="MobiDB-lite"/>
    </source>
</evidence>
<gene>
    <name evidence="2" type="ORF">Tco_1020340</name>
</gene>
<evidence type="ECO:0000313" key="3">
    <source>
        <dbReference type="Proteomes" id="UP001151760"/>
    </source>
</evidence>
<organism evidence="2 3">
    <name type="scientific">Tanacetum coccineum</name>
    <dbReference type="NCBI Taxonomy" id="301880"/>
    <lineage>
        <taxon>Eukaryota</taxon>
        <taxon>Viridiplantae</taxon>
        <taxon>Streptophyta</taxon>
        <taxon>Embryophyta</taxon>
        <taxon>Tracheophyta</taxon>
        <taxon>Spermatophyta</taxon>
        <taxon>Magnoliopsida</taxon>
        <taxon>eudicotyledons</taxon>
        <taxon>Gunneridae</taxon>
        <taxon>Pentapetalae</taxon>
        <taxon>asterids</taxon>
        <taxon>campanulids</taxon>
        <taxon>Asterales</taxon>
        <taxon>Asteraceae</taxon>
        <taxon>Asteroideae</taxon>
        <taxon>Anthemideae</taxon>
        <taxon>Anthemidinae</taxon>
        <taxon>Tanacetum</taxon>
    </lineage>
</organism>
<accession>A0ABQ5G019</accession>
<reference evidence="2" key="2">
    <citation type="submission" date="2022-01" db="EMBL/GenBank/DDBJ databases">
        <authorList>
            <person name="Yamashiro T."/>
            <person name="Shiraishi A."/>
            <person name="Satake H."/>
            <person name="Nakayama K."/>
        </authorList>
    </citation>
    <scope>NUCLEOTIDE SEQUENCE</scope>
</reference>
<dbReference type="Proteomes" id="UP001151760">
    <property type="component" value="Unassembled WGS sequence"/>
</dbReference>
<feature type="compositionally biased region" description="Polar residues" evidence="1">
    <location>
        <begin position="50"/>
        <end position="59"/>
    </location>
</feature>
<dbReference type="EMBL" id="BQNB010017935">
    <property type="protein sequence ID" value="GJT68860.1"/>
    <property type="molecule type" value="Genomic_DNA"/>
</dbReference>
<evidence type="ECO:0000313" key="2">
    <source>
        <dbReference type="EMBL" id="GJT68860.1"/>
    </source>
</evidence>